<dbReference type="HOGENOM" id="CLU_122953_0_0_1"/>
<dbReference type="PANTHER" id="PTHR28054">
    <property type="entry name" value="RNA POLYMERASE I-SPECIFIC TRANSCRIPTION INITIATION FACTOR RRN10"/>
    <property type="match status" value="1"/>
</dbReference>
<gene>
    <name evidence="1" type="ORF">Kpol_1002p108</name>
</gene>
<dbReference type="InParanoid" id="A7TED7"/>
<keyword evidence="2" id="KW-1185">Reference proteome</keyword>
<dbReference type="PhylomeDB" id="A7TED7"/>
<accession>A7TED7</accession>
<protein>
    <submittedName>
        <fullName evidence="1">Uncharacterized protein</fullName>
    </submittedName>
</protein>
<dbReference type="Proteomes" id="UP000000267">
    <property type="component" value="Unassembled WGS sequence"/>
</dbReference>
<evidence type="ECO:0000313" key="1">
    <source>
        <dbReference type="EMBL" id="EDO19459.1"/>
    </source>
</evidence>
<dbReference type="GO" id="GO:0000500">
    <property type="term" value="C:RNA polymerase I upstream activating factor complex"/>
    <property type="evidence" value="ECO:0007669"/>
    <property type="project" value="EnsemblFungi"/>
</dbReference>
<dbReference type="OrthoDB" id="2565191at2759"/>
<sequence>MDRNIYEACSDLIKRFNNQPVSADEVLAEKIDHLVPIPFKSREELELIAMKDQNEGLYQDDLMPNLDLRVLHYYATQLCLRKYPHLINRFEESSLITLGLLIEKWLKDMLVVEVENGDEEIISNSLSEGPSQFISKVINYEDAPADI</sequence>
<reference evidence="1 2" key="1">
    <citation type="journal article" date="2007" name="Proc. Natl. Acad. Sci. U.S.A.">
        <title>Independent sorting-out of thousands of duplicated gene pairs in two yeast species descended from a whole-genome duplication.</title>
        <authorList>
            <person name="Scannell D.R."/>
            <person name="Frank A.C."/>
            <person name="Conant G.C."/>
            <person name="Byrne K.P."/>
            <person name="Woolfit M."/>
            <person name="Wolfe K.H."/>
        </authorList>
    </citation>
    <scope>NUCLEOTIDE SEQUENCE [LARGE SCALE GENOMIC DNA]</scope>
    <source>
        <strain evidence="2">ATCC 22028 / DSM 70294 / BCRC 21397 / CBS 2163 / NBRC 10782 / NRRL Y-8283 / UCD 57-17</strain>
    </source>
</reference>
<dbReference type="EMBL" id="DS480379">
    <property type="protein sequence ID" value="EDO19459.1"/>
    <property type="molecule type" value="Genomic_DNA"/>
</dbReference>
<dbReference type="Pfam" id="PF05234">
    <property type="entry name" value="UAF_Rrn10"/>
    <property type="match status" value="1"/>
</dbReference>
<dbReference type="PANTHER" id="PTHR28054:SF1">
    <property type="entry name" value="RNA POLYMERASE I-SPECIFIC TRANSCRIPTION INITIATION FACTOR RRN10"/>
    <property type="match status" value="1"/>
</dbReference>
<evidence type="ECO:0000313" key="2">
    <source>
        <dbReference type="Proteomes" id="UP000000267"/>
    </source>
</evidence>
<dbReference type="GeneID" id="5547814"/>
<dbReference type="GO" id="GO:0045943">
    <property type="term" value="P:positive regulation of transcription by RNA polymerase I"/>
    <property type="evidence" value="ECO:0007669"/>
    <property type="project" value="EnsemblFungi"/>
</dbReference>
<dbReference type="KEGG" id="vpo:Kpol_1002p108"/>
<dbReference type="STRING" id="436907.A7TED7"/>
<dbReference type="GO" id="GO:0042790">
    <property type="term" value="P:nucleolar large rRNA transcription by RNA polymerase I"/>
    <property type="evidence" value="ECO:0007669"/>
    <property type="project" value="EnsemblFungi"/>
</dbReference>
<dbReference type="GO" id="GO:0001181">
    <property type="term" value="F:RNA polymerase I general transcription initiation factor activity"/>
    <property type="evidence" value="ECO:0007669"/>
    <property type="project" value="EnsemblFungi"/>
</dbReference>
<dbReference type="InterPro" id="IPR022793">
    <property type="entry name" value="Rrn10"/>
</dbReference>
<dbReference type="GO" id="GO:0001165">
    <property type="term" value="F:RNA polymerase I cis-regulatory region sequence-specific DNA binding"/>
    <property type="evidence" value="ECO:0007669"/>
    <property type="project" value="EnsemblFungi"/>
</dbReference>
<dbReference type="OMA" id="HLINCFD"/>
<name>A7TED7_VANPO</name>
<dbReference type="eggNOG" id="ENOG502S1BQ">
    <property type="taxonomic scope" value="Eukaryota"/>
</dbReference>
<dbReference type="FunCoup" id="A7TED7">
    <property type="interactions" value="50"/>
</dbReference>
<dbReference type="AlphaFoldDB" id="A7TED7"/>
<proteinExistence type="predicted"/>
<dbReference type="RefSeq" id="XP_001647317.1">
    <property type="nucleotide sequence ID" value="XM_001647267.1"/>
</dbReference>
<organism evidence="2">
    <name type="scientific">Vanderwaltozyma polyspora (strain ATCC 22028 / DSM 70294 / BCRC 21397 / CBS 2163 / NBRC 10782 / NRRL Y-8283 / UCD 57-17)</name>
    <name type="common">Kluyveromyces polysporus</name>
    <dbReference type="NCBI Taxonomy" id="436907"/>
    <lineage>
        <taxon>Eukaryota</taxon>
        <taxon>Fungi</taxon>
        <taxon>Dikarya</taxon>
        <taxon>Ascomycota</taxon>
        <taxon>Saccharomycotina</taxon>
        <taxon>Saccharomycetes</taxon>
        <taxon>Saccharomycetales</taxon>
        <taxon>Saccharomycetaceae</taxon>
        <taxon>Vanderwaltozyma</taxon>
    </lineage>
</organism>